<dbReference type="Proteomes" id="UP000322545">
    <property type="component" value="Unassembled WGS sequence"/>
</dbReference>
<dbReference type="GO" id="GO:0055085">
    <property type="term" value="P:transmembrane transport"/>
    <property type="evidence" value="ECO:0007669"/>
    <property type="project" value="InterPro"/>
</dbReference>
<gene>
    <name evidence="6" type="ORF">SAMN05443432_11616</name>
</gene>
<dbReference type="EMBL" id="FRCB01000016">
    <property type="protein sequence ID" value="SHM77338.1"/>
    <property type="molecule type" value="Genomic_DNA"/>
</dbReference>
<feature type="transmembrane region" description="Helical" evidence="5">
    <location>
        <begin position="73"/>
        <end position="91"/>
    </location>
</feature>
<reference evidence="6 7" key="1">
    <citation type="submission" date="2016-11" db="EMBL/GenBank/DDBJ databases">
        <authorList>
            <person name="Varghese N."/>
            <person name="Submissions S."/>
        </authorList>
    </citation>
    <scope>NUCLEOTIDE SEQUENCE [LARGE SCALE GENOMIC DNA]</scope>
    <source>
        <strain evidence="6 7">DSM 28249</strain>
    </source>
</reference>
<accession>A0A1M7LGS9</accession>
<evidence type="ECO:0000256" key="4">
    <source>
        <dbReference type="ARBA" id="ARBA00023136"/>
    </source>
</evidence>
<sequence>MPASRLAHFPIAFFVATMGLFSLALATRAGGYGMAALILTGALAVVLLGLFTLHRLKAVRYPRQVAAEWNHPVKLLFFPAANIAILLWSLLLQDSVSGLSQDL</sequence>
<dbReference type="InterPro" id="IPR038665">
    <property type="entry name" value="Voltage-dep_anion_channel_sf"/>
</dbReference>
<evidence type="ECO:0000256" key="3">
    <source>
        <dbReference type="ARBA" id="ARBA00022989"/>
    </source>
</evidence>
<dbReference type="GO" id="GO:0016020">
    <property type="term" value="C:membrane"/>
    <property type="evidence" value="ECO:0007669"/>
    <property type="project" value="UniProtKB-SubCell"/>
</dbReference>
<evidence type="ECO:0000256" key="1">
    <source>
        <dbReference type="ARBA" id="ARBA00004141"/>
    </source>
</evidence>
<keyword evidence="3 5" id="KW-1133">Transmembrane helix</keyword>
<feature type="transmembrane region" description="Helical" evidence="5">
    <location>
        <begin position="32"/>
        <end position="53"/>
    </location>
</feature>
<comment type="subcellular location">
    <subcellularLocation>
        <location evidence="1">Membrane</location>
        <topology evidence="1">Multi-pass membrane protein</topology>
    </subcellularLocation>
</comment>
<evidence type="ECO:0000313" key="7">
    <source>
        <dbReference type="Proteomes" id="UP000322545"/>
    </source>
</evidence>
<keyword evidence="2 5" id="KW-0812">Transmembrane</keyword>
<protein>
    <submittedName>
        <fullName evidence="6">Voltage-dependent anion channel</fullName>
    </submittedName>
</protein>
<feature type="transmembrane region" description="Helical" evidence="5">
    <location>
        <begin position="7"/>
        <end position="26"/>
    </location>
</feature>
<evidence type="ECO:0000256" key="5">
    <source>
        <dbReference type="SAM" id="Phobius"/>
    </source>
</evidence>
<dbReference type="InterPro" id="IPR004695">
    <property type="entry name" value="SLAC1/Mae1/Ssu1/TehA"/>
</dbReference>
<dbReference type="Pfam" id="PF03595">
    <property type="entry name" value="SLAC1"/>
    <property type="match status" value="1"/>
</dbReference>
<dbReference type="Gene3D" id="1.50.10.150">
    <property type="entry name" value="Voltage-dependent anion channel"/>
    <property type="match status" value="1"/>
</dbReference>
<keyword evidence="4 5" id="KW-0472">Membrane</keyword>
<dbReference type="AlphaFoldDB" id="A0A1M7LGS9"/>
<proteinExistence type="predicted"/>
<keyword evidence="7" id="KW-1185">Reference proteome</keyword>
<name>A0A1M7LGS9_9RHOB</name>
<evidence type="ECO:0000313" key="6">
    <source>
        <dbReference type="EMBL" id="SHM77338.1"/>
    </source>
</evidence>
<evidence type="ECO:0000256" key="2">
    <source>
        <dbReference type="ARBA" id="ARBA00022692"/>
    </source>
</evidence>
<organism evidence="6 7">
    <name type="scientific">Roseovarius litoreus</name>
    <dbReference type="NCBI Taxonomy" id="1155722"/>
    <lineage>
        <taxon>Bacteria</taxon>
        <taxon>Pseudomonadati</taxon>
        <taxon>Pseudomonadota</taxon>
        <taxon>Alphaproteobacteria</taxon>
        <taxon>Rhodobacterales</taxon>
        <taxon>Roseobacteraceae</taxon>
        <taxon>Roseovarius</taxon>
    </lineage>
</organism>